<sequence length="123" mass="13721">MNIFNRRTGTWALCGHRNFSSGLWKSEDIVCTTDGGKRFADLPCIDSIVTDVDVMEVRLQCRASELVGCAAVMLLRSEHEICQVPKDLRALRKLLLVLVDTLLDAALLESNAVELFLCHLFGK</sequence>
<proteinExistence type="predicted"/>
<dbReference type="Proteomes" id="UP000297638">
    <property type="component" value="Unassembled WGS sequence"/>
</dbReference>
<protein>
    <submittedName>
        <fullName evidence="1">Uncharacterized protein</fullName>
    </submittedName>
</protein>
<gene>
    <name evidence="1" type="ORF">EXY26_08530</name>
</gene>
<dbReference type="EMBL" id="SPDS01000001">
    <property type="protein sequence ID" value="TFH57028.1"/>
    <property type="molecule type" value="Genomic_DNA"/>
</dbReference>
<evidence type="ECO:0000313" key="1">
    <source>
        <dbReference type="EMBL" id="TFH57028.1"/>
    </source>
</evidence>
<evidence type="ECO:0000313" key="2">
    <source>
        <dbReference type="Proteomes" id="UP000297638"/>
    </source>
</evidence>
<organism evidence="1 2">
    <name type="scientific">Glutamicibacter arilaitensis</name>
    <dbReference type="NCBI Taxonomy" id="256701"/>
    <lineage>
        <taxon>Bacteria</taxon>
        <taxon>Bacillati</taxon>
        <taxon>Actinomycetota</taxon>
        <taxon>Actinomycetes</taxon>
        <taxon>Micrococcales</taxon>
        <taxon>Micrococcaceae</taxon>
        <taxon>Glutamicibacter</taxon>
    </lineage>
</organism>
<comment type="caution">
    <text evidence="1">The sequence shown here is derived from an EMBL/GenBank/DDBJ whole genome shotgun (WGS) entry which is preliminary data.</text>
</comment>
<dbReference type="RefSeq" id="WP_134780034.1">
    <property type="nucleotide sequence ID" value="NZ_SPDS01000001.1"/>
</dbReference>
<reference evidence="1 2" key="1">
    <citation type="submission" date="2019-03" db="EMBL/GenBank/DDBJ databases">
        <title>Glutamicibacter sp. LJH19 genome.</title>
        <authorList>
            <person name="Sinai Borker S."/>
            <person name="Kumar R."/>
        </authorList>
    </citation>
    <scope>NUCLEOTIDE SEQUENCE [LARGE SCALE GENOMIC DNA]</scope>
    <source>
        <strain evidence="1 2">LJH19</strain>
    </source>
</reference>
<accession>A0A4Y8TYS8</accession>
<name>A0A4Y8TYS8_9MICC</name>
<dbReference type="AlphaFoldDB" id="A0A4Y8TYS8"/>